<dbReference type="KEGG" id="hch:HCH_04377"/>
<evidence type="ECO:0000313" key="2">
    <source>
        <dbReference type="Proteomes" id="UP000000238"/>
    </source>
</evidence>
<dbReference type="HOGENOM" id="CLU_2154818_0_0_6"/>
<keyword evidence="2" id="KW-1185">Reference proteome</keyword>
<dbReference type="EMBL" id="CP000155">
    <property type="protein sequence ID" value="ABC31082.1"/>
    <property type="molecule type" value="Genomic_DNA"/>
</dbReference>
<gene>
    <name evidence="1" type="ordered locus">HCH_04377</name>
</gene>
<dbReference type="STRING" id="349521.HCH_04377"/>
<protein>
    <submittedName>
        <fullName evidence="1">Uncharacterized protein</fullName>
    </submittedName>
</protein>
<organism evidence="1 2">
    <name type="scientific">Hahella chejuensis (strain KCTC 2396)</name>
    <dbReference type="NCBI Taxonomy" id="349521"/>
    <lineage>
        <taxon>Bacteria</taxon>
        <taxon>Pseudomonadati</taxon>
        <taxon>Pseudomonadota</taxon>
        <taxon>Gammaproteobacteria</taxon>
        <taxon>Oceanospirillales</taxon>
        <taxon>Hahellaceae</taxon>
        <taxon>Hahella</taxon>
    </lineage>
</organism>
<reference evidence="1 2" key="1">
    <citation type="journal article" date="2005" name="Nucleic Acids Res.">
        <title>Genomic blueprint of Hahella chejuensis, a marine microbe producing an algicidal agent.</title>
        <authorList>
            <person name="Jeong H."/>
            <person name="Yim J.H."/>
            <person name="Lee C."/>
            <person name="Choi S.-H."/>
            <person name="Park Y.K."/>
            <person name="Yoon S.H."/>
            <person name="Hur C.-G."/>
            <person name="Kang H.-Y."/>
            <person name="Kim D."/>
            <person name="Lee H.H."/>
            <person name="Park K.H."/>
            <person name="Park S.-H."/>
            <person name="Park H.-S."/>
            <person name="Lee H.K."/>
            <person name="Oh T.K."/>
            <person name="Kim J.F."/>
        </authorList>
    </citation>
    <scope>NUCLEOTIDE SEQUENCE [LARGE SCALE GENOMIC DNA]</scope>
    <source>
        <strain evidence="1 2">KCTC 2396</strain>
    </source>
</reference>
<dbReference type="RefSeq" id="WP_011398149.1">
    <property type="nucleotide sequence ID" value="NC_007645.1"/>
</dbReference>
<dbReference type="OrthoDB" id="6198067at2"/>
<proteinExistence type="predicted"/>
<name>Q2SE42_HAHCH</name>
<dbReference type="AlphaFoldDB" id="Q2SE42"/>
<sequence length="111" mass="12529">MSYQHKIVSVENDVLIVAVEGWGDGYILWQRGLTEEAGSEHGIYFECDDQFNGGFNCVEECLVTSDGIHVSLANGKLAHFYFIKGFDKFVELKSGLMQIYEGHEDVLEFTL</sequence>
<evidence type="ECO:0000313" key="1">
    <source>
        <dbReference type="EMBL" id="ABC31082.1"/>
    </source>
</evidence>
<dbReference type="Proteomes" id="UP000000238">
    <property type="component" value="Chromosome"/>
</dbReference>
<accession>Q2SE42</accession>